<dbReference type="RefSeq" id="XP_049265093.1">
    <property type="nucleotide sequence ID" value="XM_049405291.1"/>
</dbReference>
<feature type="domain" description="Hyaluronan/mRNA-binding protein" evidence="4">
    <location>
        <begin position="86"/>
        <end position="175"/>
    </location>
</feature>
<sequence length="289" mass="30989">MSFQNKNLYDLLGNDIEDENAAPALPPKVVTKKATTSKKADAAPASADPAKARKNKKAPTGNEGALRSKANNKDVDAPASTPTKHTKKAFDRHSRTAKVDSPKKFKQGWGNDETRQYEGEVEGAQDAEAELEGEAAEEEAEPTVPQKSLQEYLAEQQAKQQELEGAKKLRQANEGAEDKWTAEEKIEKQQEAYFASTAAKKTKAKAHKEKVFLDVEAHFADEQPAFNSNRGGARGESRGGARGGSRGGFRGSRGGARGGSRGGRGGARGGRGKETSPKPALTEQNFPSL</sequence>
<keyword evidence="6" id="KW-1185">Reference proteome</keyword>
<dbReference type="AlphaFoldDB" id="A0A8J5UQL6"/>
<dbReference type="InterPro" id="IPR039764">
    <property type="entry name" value="HABP4/SERBP1-like"/>
</dbReference>
<dbReference type="PANTHER" id="PTHR12299">
    <property type="entry name" value="HYALURONIC ACID-BINDING PROTEIN 4"/>
    <property type="match status" value="1"/>
</dbReference>
<dbReference type="InterPro" id="IPR019084">
    <property type="entry name" value="STM1-like_N"/>
</dbReference>
<gene>
    <name evidence="5" type="ORF">J8A68_001619</name>
</gene>
<accession>A0A8J5UQL6</accession>
<organism evidence="5 6">
    <name type="scientific">[Candida] subhashii</name>
    <dbReference type="NCBI Taxonomy" id="561895"/>
    <lineage>
        <taxon>Eukaryota</taxon>
        <taxon>Fungi</taxon>
        <taxon>Dikarya</taxon>
        <taxon>Ascomycota</taxon>
        <taxon>Saccharomycotina</taxon>
        <taxon>Pichiomycetes</taxon>
        <taxon>Debaryomycetaceae</taxon>
        <taxon>Spathaspora</taxon>
    </lineage>
</organism>
<comment type="subcellular location">
    <subcellularLocation>
        <location evidence="1">Cytoplasm</location>
    </subcellularLocation>
</comment>
<keyword evidence="2" id="KW-0963">Cytoplasm</keyword>
<feature type="compositionally biased region" description="Gly residues" evidence="3">
    <location>
        <begin position="240"/>
        <end position="269"/>
    </location>
</feature>
<comment type="caution">
    <text evidence="5">The sequence shown here is derived from an EMBL/GenBank/DDBJ whole genome shotgun (WGS) entry which is preliminary data.</text>
</comment>
<evidence type="ECO:0000313" key="6">
    <source>
        <dbReference type="Proteomes" id="UP000694255"/>
    </source>
</evidence>
<dbReference type="EMBL" id="JAGSYN010000062">
    <property type="protein sequence ID" value="KAG7664861.1"/>
    <property type="molecule type" value="Genomic_DNA"/>
</dbReference>
<feature type="compositionally biased region" description="Basic and acidic residues" evidence="3">
    <location>
        <begin position="88"/>
        <end position="103"/>
    </location>
</feature>
<dbReference type="GO" id="GO:0005737">
    <property type="term" value="C:cytoplasm"/>
    <property type="evidence" value="ECO:0007669"/>
    <property type="project" value="UniProtKB-SubCell"/>
</dbReference>
<name>A0A8J5UQL6_9ASCO</name>
<dbReference type="Pfam" id="PF09598">
    <property type="entry name" value="Stm1_N"/>
    <property type="match status" value="1"/>
</dbReference>
<feature type="compositionally biased region" description="Acidic residues" evidence="3">
    <location>
        <begin position="119"/>
        <end position="141"/>
    </location>
</feature>
<dbReference type="Proteomes" id="UP000694255">
    <property type="component" value="Unassembled WGS sequence"/>
</dbReference>
<evidence type="ECO:0000256" key="2">
    <source>
        <dbReference type="ARBA" id="ARBA00022490"/>
    </source>
</evidence>
<reference evidence="5 6" key="1">
    <citation type="journal article" date="2021" name="DNA Res.">
        <title>Genome analysis of Candida subhashii reveals its hybrid nature and dual mitochondrial genome conformations.</title>
        <authorList>
            <person name="Mixao V."/>
            <person name="Hegedusova E."/>
            <person name="Saus E."/>
            <person name="Pryszcz L.P."/>
            <person name="Cillingova A."/>
            <person name="Nosek J."/>
            <person name="Gabaldon T."/>
        </authorList>
    </citation>
    <scope>NUCLEOTIDE SEQUENCE [LARGE SCALE GENOMIC DNA]</scope>
    <source>
        <strain evidence="5 6">CBS 10753</strain>
    </source>
</reference>
<evidence type="ECO:0000259" key="4">
    <source>
        <dbReference type="SMART" id="SM01233"/>
    </source>
</evidence>
<dbReference type="InterPro" id="IPR006861">
    <property type="entry name" value="HABP4_PAIRBP1-bd"/>
</dbReference>
<dbReference type="GO" id="GO:0003723">
    <property type="term" value="F:RNA binding"/>
    <property type="evidence" value="ECO:0007669"/>
    <property type="project" value="InterPro"/>
</dbReference>
<dbReference type="GeneID" id="73468420"/>
<proteinExistence type="predicted"/>
<dbReference type="GO" id="GO:0005634">
    <property type="term" value="C:nucleus"/>
    <property type="evidence" value="ECO:0007669"/>
    <property type="project" value="TreeGrafter"/>
</dbReference>
<dbReference type="OrthoDB" id="5426471at2759"/>
<evidence type="ECO:0000313" key="5">
    <source>
        <dbReference type="EMBL" id="KAG7664861.1"/>
    </source>
</evidence>
<dbReference type="PANTHER" id="PTHR12299:SF17">
    <property type="entry name" value="AT19571P-RELATED"/>
    <property type="match status" value="1"/>
</dbReference>
<feature type="compositionally biased region" description="Low complexity" evidence="3">
    <location>
        <begin position="149"/>
        <end position="160"/>
    </location>
</feature>
<dbReference type="SMART" id="SM01233">
    <property type="entry name" value="HABP4_PAI-RBP1"/>
    <property type="match status" value="1"/>
</dbReference>
<feature type="region of interest" description="Disordered" evidence="3">
    <location>
        <begin position="219"/>
        <end position="289"/>
    </location>
</feature>
<protein>
    <recommendedName>
        <fullName evidence="4">Hyaluronan/mRNA-binding protein domain-containing protein</fullName>
    </recommendedName>
</protein>
<evidence type="ECO:0000256" key="3">
    <source>
        <dbReference type="SAM" id="MobiDB-lite"/>
    </source>
</evidence>
<feature type="region of interest" description="Disordered" evidence="3">
    <location>
        <begin position="17"/>
        <end position="183"/>
    </location>
</feature>
<evidence type="ECO:0000256" key="1">
    <source>
        <dbReference type="ARBA" id="ARBA00004496"/>
    </source>
</evidence>